<organism evidence="1 2">
    <name type="scientific">Petrolisthes cinctipes</name>
    <name type="common">Flat porcelain crab</name>
    <dbReference type="NCBI Taxonomy" id="88211"/>
    <lineage>
        <taxon>Eukaryota</taxon>
        <taxon>Metazoa</taxon>
        <taxon>Ecdysozoa</taxon>
        <taxon>Arthropoda</taxon>
        <taxon>Crustacea</taxon>
        <taxon>Multicrustacea</taxon>
        <taxon>Malacostraca</taxon>
        <taxon>Eumalacostraca</taxon>
        <taxon>Eucarida</taxon>
        <taxon>Decapoda</taxon>
        <taxon>Pleocyemata</taxon>
        <taxon>Anomura</taxon>
        <taxon>Galatheoidea</taxon>
        <taxon>Porcellanidae</taxon>
        <taxon>Petrolisthes</taxon>
    </lineage>
</organism>
<reference evidence="1" key="1">
    <citation type="submission" date="2023-10" db="EMBL/GenBank/DDBJ databases">
        <title>Genome assemblies of two species of porcelain crab, Petrolisthes cinctipes and Petrolisthes manimaculis (Anomura: Porcellanidae).</title>
        <authorList>
            <person name="Angst P."/>
        </authorList>
    </citation>
    <scope>NUCLEOTIDE SEQUENCE</scope>
    <source>
        <strain evidence="1">PB745_01</strain>
        <tissue evidence="1">Gill</tissue>
    </source>
</reference>
<accession>A0AAE1KKQ9</accession>
<comment type="caution">
    <text evidence="1">The sequence shown here is derived from an EMBL/GenBank/DDBJ whole genome shotgun (WGS) entry which is preliminary data.</text>
</comment>
<dbReference type="Proteomes" id="UP001286313">
    <property type="component" value="Unassembled WGS sequence"/>
</dbReference>
<dbReference type="EMBL" id="JAWQEG010001892">
    <property type="protein sequence ID" value="KAK3875949.1"/>
    <property type="molecule type" value="Genomic_DNA"/>
</dbReference>
<evidence type="ECO:0000313" key="2">
    <source>
        <dbReference type="Proteomes" id="UP001286313"/>
    </source>
</evidence>
<proteinExistence type="predicted"/>
<protein>
    <submittedName>
        <fullName evidence="1">Uncharacterized protein</fullName>
    </submittedName>
</protein>
<name>A0AAE1KKQ9_PETCI</name>
<dbReference type="AlphaFoldDB" id="A0AAE1KKQ9"/>
<sequence length="95" mass="9407">MEEGVAGVVVVVGSDGGVCMVMVIVGSDGGVCMVMVVVGSDGGGCMVMVIVGSDGGGCMVMEEGVGVRATIAKPSCLYCNRQGFHALGMEGKGSW</sequence>
<evidence type="ECO:0000313" key="1">
    <source>
        <dbReference type="EMBL" id="KAK3875949.1"/>
    </source>
</evidence>
<keyword evidence="2" id="KW-1185">Reference proteome</keyword>
<gene>
    <name evidence="1" type="ORF">Pcinc_019225</name>
</gene>